<dbReference type="SUPFAM" id="SSF48179">
    <property type="entry name" value="6-phosphogluconate dehydrogenase C-terminal domain-like"/>
    <property type="match status" value="1"/>
</dbReference>
<dbReference type="NCBIfam" id="TIGR03026">
    <property type="entry name" value="NDP-sugDHase"/>
    <property type="match status" value="1"/>
</dbReference>
<organism evidence="5 6">
    <name type="scientific">Alkalihalophilus pseudofirmus</name>
    <name type="common">Bacillus pseudofirmus</name>
    <dbReference type="NCBI Taxonomy" id="79885"/>
    <lineage>
        <taxon>Bacteria</taxon>
        <taxon>Bacillati</taxon>
        <taxon>Bacillota</taxon>
        <taxon>Bacilli</taxon>
        <taxon>Bacillales</taxon>
        <taxon>Bacillaceae</taxon>
        <taxon>Alkalihalophilus</taxon>
    </lineage>
</organism>
<keyword evidence="2" id="KW-0520">NAD</keyword>
<dbReference type="PANTHER" id="PTHR43491:SF1">
    <property type="entry name" value="UDP-N-ACETYL-D-MANNOSAMINE DEHYDROGENASE"/>
    <property type="match status" value="1"/>
</dbReference>
<dbReference type="SUPFAM" id="SSF51735">
    <property type="entry name" value="NAD(P)-binding Rossmann-fold domains"/>
    <property type="match status" value="1"/>
</dbReference>
<dbReference type="EMBL" id="JAWJAY010000002">
    <property type="protein sequence ID" value="MDV2885599.1"/>
    <property type="molecule type" value="Genomic_DNA"/>
</dbReference>
<reference evidence="5" key="1">
    <citation type="submission" date="2023-10" db="EMBL/GenBank/DDBJ databases">
        <title>Screening of Alkalihalophilus pseudofirmusBZ-TG-HK211 and Its Alleviation of Salt Stress on Rapeseed Growth.</title>
        <authorList>
            <person name="Zhao B."/>
            <person name="Guo T."/>
        </authorList>
    </citation>
    <scope>NUCLEOTIDE SEQUENCE</scope>
    <source>
        <strain evidence="5">BZ-TG-HK211</strain>
    </source>
</reference>
<dbReference type="SUPFAM" id="SSF52413">
    <property type="entry name" value="UDP-glucose/GDP-mannose dehydrogenase C-terminal domain"/>
    <property type="match status" value="1"/>
</dbReference>
<evidence type="ECO:0000259" key="4">
    <source>
        <dbReference type="SMART" id="SM00984"/>
    </source>
</evidence>
<comment type="similarity">
    <text evidence="3">Belongs to the UDP-glucose/GDP-mannose dehydrogenase family.</text>
</comment>
<dbReference type="Proteomes" id="UP001285636">
    <property type="component" value="Unassembled WGS sequence"/>
</dbReference>
<dbReference type="GO" id="GO:0000271">
    <property type="term" value="P:polysaccharide biosynthetic process"/>
    <property type="evidence" value="ECO:0007669"/>
    <property type="project" value="InterPro"/>
</dbReference>
<keyword evidence="1" id="KW-0560">Oxidoreductase</keyword>
<dbReference type="Pfam" id="PF03721">
    <property type="entry name" value="UDPG_MGDP_dh_N"/>
    <property type="match status" value="1"/>
</dbReference>
<dbReference type="InterPro" id="IPR036291">
    <property type="entry name" value="NAD(P)-bd_dom_sf"/>
</dbReference>
<dbReference type="GO" id="GO:0016616">
    <property type="term" value="F:oxidoreductase activity, acting on the CH-OH group of donors, NAD or NADP as acceptor"/>
    <property type="evidence" value="ECO:0007669"/>
    <property type="project" value="InterPro"/>
</dbReference>
<dbReference type="InterPro" id="IPR014026">
    <property type="entry name" value="UDP-Glc/GDP-Man_DH_dimer"/>
</dbReference>
<dbReference type="GO" id="GO:0016628">
    <property type="term" value="F:oxidoreductase activity, acting on the CH-CH group of donors, NAD or NADP as acceptor"/>
    <property type="evidence" value="ECO:0007669"/>
    <property type="project" value="InterPro"/>
</dbReference>
<sequence length="419" mass="47739">MKTIGIIGLGYVGLPLALMFHSKGFPVVGIDIDPDKLALYHKGRSYLSTIEDKVITELKMSDRFTFSDNYSLISKVDVIIICVPTPLSEKEEPELVYIFSAMSSMLPYLKKDQLIVLESSTYPGTTEDEIVPFLQKNGWAPGEDILVGYSPERIDPGNTTHAHQDIPKIISGINDQSLNEIKAVYEQIFKTLIPVSTPRVAEITKLVENTQRFINISFINEISKLCHELDIDIWEVISAAGTKPYGFTPYYPSSGIGGHCIPVDPLYLKWKADQHNFKLNFVELAKKVNDIQPTYIVQRVNELMLMNQTNQSEAGGILVVGLTYKPNVNDLRESRPLKVFELLLNKHDQVHFYDPYVKEFTLNGEVHSSQDLDRFEQYDLVLILSDHDRINYDRILQSAKLIFDTKNCYKKNYPNVKRL</sequence>
<evidence type="ECO:0000256" key="1">
    <source>
        <dbReference type="ARBA" id="ARBA00023002"/>
    </source>
</evidence>
<evidence type="ECO:0000313" key="5">
    <source>
        <dbReference type="EMBL" id="MDV2885599.1"/>
    </source>
</evidence>
<dbReference type="Pfam" id="PF00984">
    <property type="entry name" value="UDPG_MGDP_dh"/>
    <property type="match status" value="1"/>
</dbReference>
<proteinExistence type="inferred from homology"/>
<dbReference type="InterPro" id="IPR036220">
    <property type="entry name" value="UDP-Glc/GDP-Man_DH_C_sf"/>
</dbReference>
<dbReference type="InterPro" id="IPR014027">
    <property type="entry name" value="UDP-Glc/GDP-Man_DH_C"/>
</dbReference>
<dbReference type="InterPro" id="IPR017476">
    <property type="entry name" value="UDP-Glc/GDP-Man"/>
</dbReference>
<comment type="caution">
    <text evidence="5">The sequence shown here is derived from an EMBL/GenBank/DDBJ whole genome shotgun (WGS) entry which is preliminary data.</text>
</comment>
<feature type="domain" description="UDP-glucose/GDP-mannose dehydrogenase C-terminal" evidence="4">
    <location>
        <begin position="318"/>
        <end position="411"/>
    </location>
</feature>
<accession>A0AAJ2U018</accession>
<dbReference type="GO" id="GO:0051287">
    <property type="term" value="F:NAD binding"/>
    <property type="evidence" value="ECO:0007669"/>
    <property type="project" value="InterPro"/>
</dbReference>
<dbReference type="InterPro" id="IPR008927">
    <property type="entry name" value="6-PGluconate_DH-like_C_sf"/>
</dbReference>
<evidence type="ECO:0000256" key="2">
    <source>
        <dbReference type="ARBA" id="ARBA00023027"/>
    </source>
</evidence>
<dbReference type="RefSeq" id="WP_323466729.1">
    <property type="nucleotide sequence ID" value="NZ_CP144224.1"/>
</dbReference>
<dbReference type="PIRSF" id="PIRSF000124">
    <property type="entry name" value="UDPglc_GDPman_dh"/>
    <property type="match status" value="1"/>
</dbReference>
<gene>
    <name evidence="5" type="ORF">RYX45_10460</name>
</gene>
<name>A0AAJ2U018_ALKPS</name>
<dbReference type="AlphaFoldDB" id="A0AAJ2U018"/>
<evidence type="ECO:0000313" key="6">
    <source>
        <dbReference type="Proteomes" id="UP001285636"/>
    </source>
</evidence>
<dbReference type="PIRSF" id="PIRSF500136">
    <property type="entry name" value="UDP_ManNAc_DH"/>
    <property type="match status" value="1"/>
</dbReference>
<dbReference type="Gene3D" id="3.40.50.720">
    <property type="entry name" value="NAD(P)-binding Rossmann-like Domain"/>
    <property type="match status" value="2"/>
</dbReference>
<protein>
    <submittedName>
        <fullName evidence="5">Nucleotide sugar dehydrogenase</fullName>
    </submittedName>
</protein>
<dbReference type="SMART" id="SM00984">
    <property type="entry name" value="UDPG_MGDP_dh_C"/>
    <property type="match status" value="1"/>
</dbReference>
<dbReference type="InterPro" id="IPR028359">
    <property type="entry name" value="UDP_ManNAc/GlcNAc_DH"/>
</dbReference>
<dbReference type="PANTHER" id="PTHR43491">
    <property type="entry name" value="UDP-N-ACETYL-D-MANNOSAMINE DEHYDROGENASE"/>
    <property type="match status" value="1"/>
</dbReference>
<dbReference type="InterPro" id="IPR001732">
    <property type="entry name" value="UDP-Glc/GDP-Man_DH_N"/>
</dbReference>
<evidence type="ECO:0000256" key="3">
    <source>
        <dbReference type="PIRNR" id="PIRNR000124"/>
    </source>
</evidence>
<dbReference type="Pfam" id="PF03720">
    <property type="entry name" value="UDPG_MGDP_dh_C"/>
    <property type="match status" value="1"/>
</dbReference>